<evidence type="ECO:0000313" key="1">
    <source>
        <dbReference type="EMBL" id="EFL91619.1"/>
    </source>
</evidence>
<accession>E0WTQ1</accession>
<sequence>MFGIENMISVQYMKETACEYIGAPSPSQKELEAAAAKEMAAVEKAAKKEVEKNFLEDPKQQLDEDRKWVLDILNHHAKIGSKEVNLTWWNISDFPVGILWEGLEKLLLGENRFPKKLLMF</sequence>
<dbReference type="EMBL" id="GL379595">
    <property type="protein sequence ID" value="EFL91619.1"/>
    <property type="molecule type" value="Genomic_DNA"/>
</dbReference>
<name>E0WTQ1_9ENTR</name>
<dbReference type="RefSeq" id="WP_006705086.1">
    <property type="nucleotide sequence ID" value="NZ_CAWLGB010000007.1"/>
</dbReference>
<proteinExistence type="predicted"/>
<keyword evidence="2" id="KW-1185">Reference proteome</keyword>
<reference evidence="1" key="1">
    <citation type="journal article" date="2009" name="Environ. Microbiol.">
        <title>Dynamics of genome evolution in facultative symbionts of aphids.</title>
        <authorList>
            <person name="Degnan P.H."/>
            <person name="Leonardo T.E."/>
            <person name="Cass B.N."/>
            <person name="Hurwitz B."/>
            <person name="Stern D."/>
            <person name="Gibbs R.A."/>
            <person name="Richards S."/>
            <person name="Moran N.A."/>
        </authorList>
    </citation>
    <scope>NUCLEOTIDE SEQUENCE [LARGE SCALE GENOMIC DNA]</scope>
    <source>
        <strain evidence="1">LSR1</strain>
    </source>
</reference>
<dbReference type="AlphaFoldDB" id="E0WTQ1"/>
<dbReference type="HOGENOM" id="CLU_2045426_0_0_6"/>
<organism evidence="1 2">
    <name type="scientific">Candidatus Regiella insecticola LSR1</name>
    <dbReference type="NCBI Taxonomy" id="663321"/>
    <lineage>
        <taxon>Bacteria</taxon>
        <taxon>Pseudomonadati</taxon>
        <taxon>Pseudomonadota</taxon>
        <taxon>Gammaproteobacteria</taxon>
        <taxon>Enterobacterales</taxon>
        <taxon>Enterobacteriaceae</taxon>
        <taxon>aphid secondary symbionts</taxon>
        <taxon>Candidatus Regiella</taxon>
    </lineage>
</organism>
<gene>
    <name evidence="1" type="ORF">REG_1421</name>
</gene>
<protein>
    <submittedName>
        <fullName evidence="1">Uncharacterized protein</fullName>
    </submittedName>
</protein>
<evidence type="ECO:0000313" key="2">
    <source>
        <dbReference type="Proteomes" id="UP000005726"/>
    </source>
</evidence>
<dbReference type="Proteomes" id="UP000005726">
    <property type="component" value="Unassembled WGS sequence"/>
</dbReference>